<reference evidence="1" key="1">
    <citation type="journal article" date="2014" name="Int. J. Syst. Evol. Microbiol.">
        <title>Complete genome sequence of Corynebacterium casei LMG S-19264T (=DSM 44701T), isolated from a smear-ripened cheese.</title>
        <authorList>
            <consortium name="US DOE Joint Genome Institute (JGI-PGF)"/>
            <person name="Walter F."/>
            <person name="Albersmeier A."/>
            <person name="Kalinowski J."/>
            <person name="Ruckert C."/>
        </authorList>
    </citation>
    <scope>NUCLEOTIDE SEQUENCE</scope>
    <source>
        <strain evidence="1">CGMCC 1.15290</strain>
    </source>
</reference>
<evidence type="ECO:0008006" key="3">
    <source>
        <dbReference type="Google" id="ProtNLM"/>
    </source>
</evidence>
<gene>
    <name evidence="1" type="ORF">GCM10011379_04160</name>
</gene>
<evidence type="ECO:0000313" key="2">
    <source>
        <dbReference type="Proteomes" id="UP000627292"/>
    </source>
</evidence>
<proteinExistence type="predicted"/>
<accession>A0A917IP64</accession>
<dbReference type="Proteomes" id="UP000627292">
    <property type="component" value="Unassembled WGS sequence"/>
</dbReference>
<evidence type="ECO:0000313" key="1">
    <source>
        <dbReference type="EMBL" id="GGH58432.1"/>
    </source>
</evidence>
<keyword evidence="2" id="KW-1185">Reference proteome</keyword>
<name>A0A917IP64_9BACT</name>
<sequence length="111" mass="12648">MDYDLANKNDGQSATKAFPSYKKDYVGSKRYLQTVSDLKIAMTKITKVCAKASDDFNSINLEEVLTLFQKIGFNDSYYVYFAKKKNWIIVSDDSDFTNSNVPEVGLKILTY</sequence>
<dbReference type="EMBL" id="BMIB01000001">
    <property type="protein sequence ID" value="GGH58432.1"/>
    <property type="molecule type" value="Genomic_DNA"/>
</dbReference>
<dbReference type="AlphaFoldDB" id="A0A917IP64"/>
<organism evidence="1 2">
    <name type="scientific">Filimonas zeae</name>
    <dbReference type="NCBI Taxonomy" id="1737353"/>
    <lineage>
        <taxon>Bacteria</taxon>
        <taxon>Pseudomonadati</taxon>
        <taxon>Bacteroidota</taxon>
        <taxon>Chitinophagia</taxon>
        <taxon>Chitinophagales</taxon>
        <taxon>Chitinophagaceae</taxon>
        <taxon>Filimonas</taxon>
    </lineage>
</organism>
<protein>
    <recommendedName>
        <fullName evidence="3">PIN domain-containing protein</fullName>
    </recommendedName>
</protein>
<reference evidence="1" key="2">
    <citation type="submission" date="2020-09" db="EMBL/GenBank/DDBJ databases">
        <authorList>
            <person name="Sun Q."/>
            <person name="Zhou Y."/>
        </authorList>
    </citation>
    <scope>NUCLEOTIDE SEQUENCE</scope>
    <source>
        <strain evidence="1">CGMCC 1.15290</strain>
    </source>
</reference>
<comment type="caution">
    <text evidence="1">The sequence shown here is derived from an EMBL/GenBank/DDBJ whole genome shotgun (WGS) entry which is preliminary data.</text>
</comment>